<dbReference type="NCBIfam" id="TIGR03499">
    <property type="entry name" value="FlhF"/>
    <property type="match status" value="1"/>
</dbReference>
<evidence type="ECO:0000256" key="12">
    <source>
        <dbReference type="ARBA" id="ARBA00025337"/>
    </source>
</evidence>
<keyword evidence="6" id="KW-0547">Nucleotide-binding</keyword>
<dbReference type="SMART" id="SM00962">
    <property type="entry name" value="SRP54"/>
    <property type="match status" value="1"/>
</dbReference>
<feature type="compositionally biased region" description="Low complexity" evidence="14">
    <location>
        <begin position="60"/>
        <end position="86"/>
    </location>
</feature>
<evidence type="ECO:0000256" key="4">
    <source>
        <dbReference type="ARBA" id="ARBA00022448"/>
    </source>
</evidence>
<comment type="similarity">
    <text evidence="2">Belongs to the GTP-binding SRP family.</text>
</comment>
<dbReference type="GO" id="GO:0044781">
    <property type="term" value="P:bacterial-type flagellum organization"/>
    <property type="evidence" value="ECO:0007669"/>
    <property type="project" value="UniProtKB-UniRule"/>
</dbReference>
<dbReference type="InterPro" id="IPR003593">
    <property type="entry name" value="AAA+_ATPase"/>
</dbReference>
<feature type="region of interest" description="Disordered" evidence="14">
    <location>
        <begin position="179"/>
        <end position="203"/>
    </location>
</feature>
<feature type="compositionally biased region" description="Low complexity" evidence="14">
    <location>
        <begin position="179"/>
        <end position="192"/>
    </location>
</feature>
<dbReference type="RefSeq" id="WP_004525693.1">
    <property type="nucleotide sequence ID" value="NZ_CM000832.1"/>
</dbReference>
<keyword evidence="9" id="KW-0342">GTP-binding</keyword>
<evidence type="ECO:0000256" key="9">
    <source>
        <dbReference type="ARBA" id="ARBA00023134"/>
    </source>
</evidence>
<keyword evidence="5" id="KW-1003">Cell membrane</keyword>
<accession>A0A0E1W237</accession>
<keyword evidence="17" id="KW-0969">Cilium</keyword>
<comment type="subcellular location">
    <subcellularLocation>
        <location evidence="1">Cell membrane</location>
        <topology evidence="1">Peripheral membrane protein</topology>
        <orientation evidence="1">Cytoplasmic side</orientation>
    </subcellularLocation>
</comment>
<name>A0A0E1W237_BURPE</name>
<dbReference type="GO" id="GO:0005886">
    <property type="term" value="C:plasma membrane"/>
    <property type="evidence" value="ECO:0007669"/>
    <property type="project" value="UniProtKB-SubCell"/>
</dbReference>
<protein>
    <recommendedName>
        <fullName evidence="3 13">Flagellar biosynthesis protein FlhF</fullName>
    </recommendedName>
</protein>
<evidence type="ECO:0000256" key="3">
    <source>
        <dbReference type="ARBA" id="ARBA00014919"/>
    </source>
</evidence>
<evidence type="ECO:0000256" key="7">
    <source>
        <dbReference type="ARBA" id="ARBA00022795"/>
    </source>
</evidence>
<keyword evidence="17" id="KW-0966">Cell projection</keyword>
<evidence type="ECO:0000256" key="2">
    <source>
        <dbReference type="ARBA" id="ARBA00008531"/>
    </source>
</evidence>
<dbReference type="SUPFAM" id="SSF52540">
    <property type="entry name" value="P-loop containing nucleoside triphosphate hydrolases"/>
    <property type="match status" value="1"/>
</dbReference>
<evidence type="ECO:0000256" key="10">
    <source>
        <dbReference type="ARBA" id="ARBA00023136"/>
    </source>
</evidence>
<evidence type="ECO:0000256" key="14">
    <source>
        <dbReference type="SAM" id="MobiDB-lite"/>
    </source>
</evidence>
<feature type="domain" description="AAA+ ATPase" evidence="15">
    <location>
        <begin position="345"/>
        <end position="520"/>
    </location>
</feature>
<evidence type="ECO:0000256" key="5">
    <source>
        <dbReference type="ARBA" id="ARBA00022475"/>
    </source>
</evidence>
<organism evidence="17">
    <name type="scientific">Burkholderia pseudomallei 1710a</name>
    <dbReference type="NCBI Taxonomy" id="320371"/>
    <lineage>
        <taxon>Bacteria</taxon>
        <taxon>Pseudomonadati</taxon>
        <taxon>Pseudomonadota</taxon>
        <taxon>Betaproteobacteria</taxon>
        <taxon>Burkholderiales</taxon>
        <taxon>Burkholderiaceae</taxon>
        <taxon>Burkholderia</taxon>
        <taxon>pseudomallei group</taxon>
    </lineage>
</organism>
<dbReference type="HOGENOM" id="CLU_009301_11_5_4"/>
<feature type="domain" description="SRP54-type proteins GTP-binding" evidence="16">
    <location>
        <begin position="346"/>
        <end position="547"/>
    </location>
</feature>
<dbReference type="Proteomes" id="UP000001812">
    <property type="component" value="Chromosome I"/>
</dbReference>
<dbReference type="FunFam" id="3.40.50.300:FF:000695">
    <property type="entry name" value="Flagellar biosynthesis regulator FlhF"/>
    <property type="match status" value="1"/>
</dbReference>
<dbReference type="GO" id="GO:0005047">
    <property type="term" value="F:signal recognition particle binding"/>
    <property type="evidence" value="ECO:0007669"/>
    <property type="project" value="TreeGrafter"/>
</dbReference>
<evidence type="ECO:0000256" key="1">
    <source>
        <dbReference type="ARBA" id="ARBA00004413"/>
    </source>
</evidence>
<feature type="region of interest" description="Disordered" evidence="14">
    <location>
        <begin position="132"/>
        <end position="156"/>
    </location>
</feature>
<dbReference type="Gene3D" id="3.40.50.300">
    <property type="entry name" value="P-loop containing nucleotide triphosphate hydrolases"/>
    <property type="match status" value="1"/>
</dbReference>
<dbReference type="EMBL" id="CM000832">
    <property type="protein sequence ID" value="EET07203.1"/>
    <property type="molecule type" value="Genomic_DNA"/>
</dbReference>
<dbReference type="GO" id="GO:0015031">
    <property type="term" value="P:protein transport"/>
    <property type="evidence" value="ECO:0007669"/>
    <property type="project" value="UniProtKB-KW"/>
</dbReference>
<evidence type="ECO:0000256" key="11">
    <source>
        <dbReference type="ARBA" id="ARBA00023225"/>
    </source>
</evidence>
<dbReference type="InterPro" id="IPR027417">
    <property type="entry name" value="P-loop_NTPase"/>
</dbReference>
<dbReference type="InterPro" id="IPR047040">
    <property type="entry name" value="FlhF__GTPase_dom"/>
</dbReference>
<dbReference type="Pfam" id="PF00448">
    <property type="entry name" value="SRP54"/>
    <property type="match status" value="1"/>
</dbReference>
<dbReference type="AlphaFoldDB" id="A0A0E1W237"/>
<comment type="function">
    <text evidence="12">Necessary for flagellar biosynthesis. May be involved in translocation of the flagellum.</text>
</comment>
<keyword evidence="8" id="KW-0653">Protein transport</keyword>
<dbReference type="InterPro" id="IPR000897">
    <property type="entry name" value="SRP54_GTPase_dom"/>
</dbReference>
<dbReference type="InterPro" id="IPR020006">
    <property type="entry name" value="FlhF"/>
</dbReference>
<keyword evidence="11" id="KW-1006">Bacterial flagellum protein export</keyword>
<dbReference type="GO" id="GO:0005525">
    <property type="term" value="F:GTP binding"/>
    <property type="evidence" value="ECO:0007669"/>
    <property type="project" value="UniProtKB-UniRule"/>
</dbReference>
<keyword evidence="10" id="KW-0472">Membrane</keyword>
<keyword evidence="4" id="KW-0813">Transport</keyword>
<evidence type="ECO:0000259" key="16">
    <source>
        <dbReference type="SMART" id="SM00962"/>
    </source>
</evidence>
<feature type="compositionally biased region" description="Basic and acidic residues" evidence="14">
    <location>
        <begin position="193"/>
        <end position="203"/>
    </location>
</feature>
<dbReference type="NCBIfam" id="NF011311">
    <property type="entry name" value="PRK14722.1"/>
    <property type="match status" value="1"/>
</dbReference>
<sequence>MNIRKFIGPTSRDALRLVREAMGADAAVLSNRTLEDGRVEIVALPAAELAEISTRRAADAAHGAAQPHAPRQGAQHAPSGPSFASPAASVVVPSAASGASAPASRAAANPYAAGGMPDVFSSVFGASVDASADDDARPAVSPPVPPALPPAAPSEPAPWLVEHAKRLTKQHEELIARPRATAALPAQNAPQAPRERASADEAPEWARDIVRNAARRLPADEPAAAKPALRLPEDTAAAVADAVKARIERIVNDTVMQELGSLRELMEEQFAGLMWNERQRRNPVHGALTKYLFAAGFSAQLVRMIVDNLPEGEGYDTLDAAADWAQSVLAANLPVLDSEDALMERGGVFALMGPTGVGKTTTTAKLAARCVMRFGASKVALLTTDSYRIGGHEQLRIFGKILGVPVHAVKDGGDLQLALAELRNKHMVLIDTIGMSQRDRTVSDQIAMLHGADTPVQRLLLLNATSHGDTLNEVVQAYRSAAGQPKAALPDLAGCILTKLDEASNLGGVLDTVIRYKLPVHYVSTGQKVPENLYVATKKFLLKSAFCAPREDSPFVPHDDDLPAMLSALSTRTGNELHEVRFG</sequence>
<proteinExistence type="inferred from homology"/>
<reference evidence="17" key="1">
    <citation type="submission" date="2009-05" db="EMBL/GenBank/DDBJ databases">
        <authorList>
            <person name="Harkins D.M."/>
            <person name="DeShazer D."/>
            <person name="Woods D.E."/>
            <person name="Brinkac L.M."/>
            <person name="Brown K.A."/>
            <person name="Hung G.C."/>
            <person name="Tuanyok A."/>
            <person name="Zhang B."/>
            <person name="Nierman W.C."/>
        </authorList>
    </citation>
    <scope>NUCLEOTIDE SEQUENCE [LARGE SCALE GENOMIC DNA]</scope>
    <source>
        <strain evidence="17">1710a</strain>
    </source>
</reference>
<dbReference type="GO" id="GO:0003924">
    <property type="term" value="F:GTPase activity"/>
    <property type="evidence" value="ECO:0007669"/>
    <property type="project" value="UniProtKB-UniRule"/>
</dbReference>
<keyword evidence="17" id="KW-0282">Flagellum</keyword>
<feature type="compositionally biased region" description="Pro residues" evidence="14">
    <location>
        <begin position="140"/>
        <end position="156"/>
    </location>
</feature>
<dbReference type="PANTHER" id="PTHR43134:SF3">
    <property type="entry name" value="FLAGELLAR BIOSYNTHESIS PROTEIN FLHF"/>
    <property type="match status" value="1"/>
</dbReference>
<evidence type="ECO:0000256" key="8">
    <source>
        <dbReference type="ARBA" id="ARBA00022927"/>
    </source>
</evidence>
<keyword evidence="7" id="KW-1005">Bacterial flagellum biogenesis</keyword>
<dbReference type="GO" id="GO:0006614">
    <property type="term" value="P:SRP-dependent cotranslational protein targeting to membrane"/>
    <property type="evidence" value="ECO:0007669"/>
    <property type="project" value="UniProtKB-UniRule"/>
</dbReference>
<dbReference type="PANTHER" id="PTHR43134">
    <property type="entry name" value="SIGNAL RECOGNITION PARTICLE RECEPTOR SUBUNIT ALPHA"/>
    <property type="match status" value="1"/>
</dbReference>
<dbReference type="CDD" id="cd17873">
    <property type="entry name" value="FlhF"/>
    <property type="match status" value="1"/>
</dbReference>
<evidence type="ECO:0000256" key="13">
    <source>
        <dbReference type="NCBIfam" id="TIGR03499"/>
    </source>
</evidence>
<evidence type="ECO:0000256" key="6">
    <source>
        <dbReference type="ARBA" id="ARBA00022741"/>
    </source>
</evidence>
<gene>
    <name evidence="17" type="primary">flhF</name>
    <name evidence="17" type="ORF">BURPS1710A_0098</name>
</gene>
<evidence type="ECO:0000313" key="17">
    <source>
        <dbReference type="EMBL" id="EET07203.1"/>
    </source>
</evidence>
<evidence type="ECO:0000259" key="15">
    <source>
        <dbReference type="SMART" id="SM00382"/>
    </source>
</evidence>
<feature type="region of interest" description="Disordered" evidence="14">
    <location>
        <begin position="58"/>
        <end position="86"/>
    </location>
</feature>
<dbReference type="SMART" id="SM00382">
    <property type="entry name" value="AAA"/>
    <property type="match status" value="1"/>
</dbReference>